<dbReference type="InParanoid" id="D6U0S9"/>
<dbReference type="Proteomes" id="UP000004508">
    <property type="component" value="Unassembled WGS sequence"/>
</dbReference>
<dbReference type="eggNOG" id="COG2226">
    <property type="taxonomic scope" value="Bacteria"/>
</dbReference>
<dbReference type="RefSeq" id="WP_007920515.1">
    <property type="nucleotide sequence ID" value="NZ_ADVG01000004.1"/>
</dbReference>
<dbReference type="InterPro" id="IPR013216">
    <property type="entry name" value="Methyltransf_11"/>
</dbReference>
<dbReference type="InterPro" id="IPR029063">
    <property type="entry name" value="SAM-dependent_MTases_sf"/>
</dbReference>
<dbReference type="PANTHER" id="PTHR45036:SF1">
    <property type="entry name" value="METHYLTRANSFERASE LIKE 7A"/>
    <property type="match status" value="1"/>
</dbReference>
<reference evidence="2 3" key="1">
    <citation type="journal article" date="2011" name="Stand. Genomic Sci.">
        <title>Non-contiguous finished genome sequence and contextual data of the filamentous soil bacterium Ktedonobacter racemifer type strain (SOSP1-21).</title>
        <authorList>
            <person name="Chang Y.J."/>
            <person name="Land M."/>
            <person name="Hauser L."/>
            <person name="Chertkov O."/>
            <person name="Del Rio T.G."/>
            <person name="Nolan M."/>
            <person name="Copeland A."/>
            <person name="Tice H."/>
            <person name="Cheng J.F."/>
            <person name="Lucas S."/>
            <person name="Han C."/>
            <person name="Goodwin L."/>
            <person name="Pitluck S."/>
            <person name="Ivanova N."/>
            <person name="Ovchinikova G."/>
            <person name="Pati A."/>
            <person name="Chen A."/>
            <person name="Palaniappan K."/>
            <person name="Mavromatis K."/>
            <person name="Liolios K."/>
            <person name="Brettin T."/>
            <person name="Fiebig A."/>
            <person name="Rohde M."/>
            <person name="Abt B."/>
            <person name="Goker M."/>
            <person name="Detter J.C."/>
            <person name="Woyke T."/>
            <person name="Bristow J."/>
            <person name="Eisen J.A."/>
            <person name="Markowitz V."/>
            <person name="Hugenholtz P."/>
            <person name="Kyrpides N.C."/>
            <person name="Klenk H.P."/>
            <person name="Lapidus A."/>
        </authorList>
    </citation>
    <scope>NUCLEOTIDE SEQUENCE [LARGE SCALE GENOMIC DNA]</scope>
    <source>
        <strain evidence="3">DSM 44963</strain>
    </source>
</reference>
<dbReference type="OrthoDB" id="9772751at2"/>
<dbReference type="CDD" id="cd02440">
    <property type="entry name" value="AdoMet_MTases"/>
    <property type="match status" value="1"/>
</dbReference>
<dbReference type="GO" id="GO:0008757">
    <property type="term" value="F:S-adenosylmethionine-dependent methyltransferase activity"/>
    <property type="evidence" value="ECO:0007669"/>
    <property type="project" value="InterPro"/>
</dbReference>
<keyword evidence="2" id="KW-0808">Transferase</keyword>
<dbReference type="InterPro" id="IPR052356">
    <property type="entry name" value="Thiol_S-MT"/>
</dbReference>
<dbReference type="EMBL" id="ADVG01000004">
    <property type="protein sequence ID" value="EFH82419.1"/>
    <property type="molecule type" value="Genomic_DNA"/>
</dbReference>
<accession>D6U0S9</accession>
<dbReference type="SUPFAM" id="SSF53335">
    <property type="entry name" value="S-adenosyl-L-methionine-dependent methyltransferases"/>
    <property type="match status" value="1"/>
</dbReference>
<dbReference type="PANTHER" id="PTHR45036">
    <property type="entry name" value="METHYLTRANSFERASE LIKE 7B"/>
    <property type="match status" value="1"/>
</dbReference>
<keyword evidence="2" id="KW-0489">Methyltransferase</keyword>
<dbReference type="STRING" id="485913.Krac_3230"/>
<protein>
    <submittedName>
        <fullName evidence="2">Methyltransferase type 11</fullName>
    </submittedName>
</protein>
<sequence>MNQEHLSTPAPLRRLFTSYYERMSQGTVEKTYMEPLRKKIVGQAAGLVLEVGAGNGLNFACYDPEFVERVEATELDNSMLSYARARAQSAPVSVTLTQANVEQLPFADAYFDCIVCTLVFCSVNDPLRGLQEMRRVLKPGGQLLMIEHVRAQKRMLALLQDLITPLTRLLLGNCHWNRSTVQTVQEAGFQDIRLEHLTPVGELMPLVIILARG</sequence>
<evidence type="ECO:0000313" key="3">
    <source>
        <dbReference type="Proteomes" id="UP000004508"/>
    </source>
</evidence>
<proteinExistence type="predicted"/>
<gene>
    <name evidence="2" type="ORF">Krac_3230</name>
</gene>
<keyword evidence="3" id="KW-1185">Reference proteome</keyword>
<dbReference type="GO" id="GO:0032259">
    <property type="term" value="P:methylation"/>
    <property type="evidence" value="ECO:0007669"/>
    <property type="project" value="UniProtKB-KW"/>
</dbReference>
<dbReference type="Gene3D" id="3.40.50.150">
    <property type="entry name" value="Vaccinia Virus protein VP39"/>
    <property type="match status" value="1"/>
</dbReference>
<comment type="caution">
    <text evidence="2">The sequence shown here is derived from an EMBL/GenBank/DDBJ whole genome shotgun (WGS) entry which is preliminary data.</text>
</comment>
<name>D6U0S9_KTERA</name>
<evidence type="ECO:0000259" key="1">
    <source>
        <dbReference type="Pfam" id="PF08241"/>
    </source>
</evidence>
<feature type="domain" description="Methyltransferase type 11" evidence="1">
    <location>
        <begin position="49"/>
        <end position="144"/>
    </location>
</feature>
<evidence type="ECO:0000313" key="2">
    <source>
        <dbReference type="EMBL" id="EFH82419.1"/>
    </source>
</evidence>
<dbReference type="Pfam" id="PF08241">
    <property type="entry name" value="Methyltransf_11"/>
    <property type="match status" value="1"/>
</dbReference>
<organism evidence="2 3">
    <name type="scientific">Ktedonobacter racemifer DSM 44963</name>
    <dbReference type="NCBI Taxonomy" id="485913"/>
    <lineage>
        <taxon>Bacteria</taxon>
        <taxon>Bacillati</taxon>
        <taxon>Chloroflexota</taxon>
        <taxon>Ktedonobacteria</taxon>
        <taxon>Ktedonobacterales</taxon>
        <taxon>Ktedonobacteraceae</taxon>
        <taxon>Ktedonobacter</taxon>
    </lineage>
</organism>
<dbReference type="AlphaFoldDB" id="D6U0S9"/>